<keyword evidence="3" id="KW-0378">Hydrolase</keyword>
<gene>
    <name evidence="6" type="ORF">B9N62_10040</name>
</gene>
<dbReference type="PANTHER" id="PTHR12302:SF3">
    <property type="entry name" value="SERINE_THREONINE-PROTEIN KINASE 31"/>
    <property type="match status" value="1"/>
</dbReference>
<evidence type="ECO:0000256" key="3">
    <source>
        <dbReference type="ARBA" id="ARBA00022801"/>
    </source>
</evidence>
<dbReference type="PROSITE" id="PS01123">
    <property type="entry name" value="TNASE_1"/>
    <property type="match status" value="1"/>
</dbReference>
<dbReference type="PANTHER" id="PTHR12302">
    <property type="entry name" value="EBNA2 BINDING PROTEIN P100"/>
    <property type="match status" value="1"/>
</dbReference>
<dbReference type="AlphaFoldDB" id="A0A1Y5MPX1"/>
<organism evidence="6 7">
    <name type="scientific">Campylobacter concisus</name>
    <dbReference type="NCBI Taxonomy" id="199"/>
    <lineage>
        <taxon>Bacteria</taxon>
        <taxon>Pseudomonadati</taxon>
        <taxon>Campylobacterota</taxon>
        <taxon>Epsilonproteobacteria</taxon>
        <taxon>Campylobacterales</taxon>
        <taxon>Campylobacteraceae</taxon>
        <taxon>Campylobacter</taxon>
    </lineage>
</organism>
<proteinExistence type="predicted"/>
<evidence type="ECO:0000256" key="2">
    <source>
        <dbReference type="ARBA" id="ARBA00022759"/>
    </source>
</evidence>
<dbReference type="InterPro" id="IPR016071">
    <property type="entry name" value="Staphylococal_nuclease_OB-fold"/>
</dbReference>
<name>A0A1Y5MPX1_9BACT</name>
<dbReference type="SMART" id="SM00318">
    <property type="entry name" value="SNc"/>
    <property type="match status" value="1"/>
</dbReference>
<evidence type="ECO:0000313" key="7">
    <source>
        <dbReference type="Proteomes" id="UP000195967"/>
    </source>
</evidence>
<dbReference type="PROSITE" id="PS50830">
    <property type="entry name" value="TNASE_3"/>
    <property type="match status" value="1"/>
</dbReference>
<dbReference type="GO" id="GO:0004519">
    <property type="term" value="F:endonuclease activity"/>
    <property type="evidence" value="ECO:0007669"/>
    <property type="project" value="UniProtKB-KW"/>
</dbReference>
<evidence type="ECO:0000256" key="4">
    <source>
        <dbReference type="SAM" id="MobiDB-lite"/>
    </source>
</evidence>
<reference evidence="6 7" key="1">
    <citation type="submission" date="2017-04" db="EMBL/GenBank/DDBJ databases">
        <title>Complete genome of Campylobacter concisus ATCC 33237T and draft genomes for an additional eight well characterized C. concisus strains.</title>
        <authorList>
            <person name="Cornelius A.J."/>
            <person name="Miller W.G."/>
            <person name="Lastovica A.J."/>
            <person name="On S.L."/>
            <person name="French N.P."/>
            <person name="Vandenberg O."/>
            <person name="Biggs P.J."/>
        </authorList>
    </citation>
    <scope>NUCLEOTIDE SEQUENCE [LARGE SCALE GENOMIC DNA]</scope>
    <source>
        <strain evidence="6 7">Lasto28.99</strain>
    </source>
</reference>
<protein>
    <submittedName>
        <fullName evidence="6">Nuclease</fullName>
    </submittedName>
</protein>
<accession>A0A1Y5MPX1</accession>
<keyword evidence="2" id="KW-0255">Endonuclease</keyword>
<feature type="domain" description="TNase-like" evidence="5">
    <location>
        <begin position="17"/>
        <end position="135"/>
    </location>
</feature>
<dbReference type="InterPro" id="IPR002071">
    <property type="entry name" value="Thermonucl_AS"/>
</dbReference>
<feature type="region of interest" description="Disordered" evidence="4">
    <location>
        <begin position="128"/>
        <end position="147"/>
    </location>
</feature>
<dbReference type="Proteomes" id="UP000195967">
    <property type="component" value="Unassembled WGS sequence"/>
</dbReference>
<evidence type="ECO:0000256" key="1">
    <source>
        <dbReference type="ARBA" id="ARBA00022722"/>
    </source>
</evidence>
<evidence type="ECO:0000259" key="5">
    <source>
        <dbReference type="PROSITE" id="PS50830"/>
    </source>
</evidence>
<dbReference type="Pfam" id="PF00565">
    <property type="entry name" value="SNase"/>
    <property type="match status" value="1"/>
</dbReference>
<dbReference type="GO" id="GO:0016787">
    <property type="term" value="F:hydrolase activity"/>
    <property type="evidence" value="ECO:0007669"/>
    <property type="project" value="UniProtKB-KW"/>
</dbReference>
<dbReference type="GO" id="GO:0003676">
    <property type="term" value="F:nucleic acid binding"/>
    <property type="evidence" value="ECO:0007669"/>
    <property type="project" value="InterPro"/>
</dbReference>
<dbReference type="InterPro" id="IPR035437">
    <property type="entry name" value="SNase_OB-fold_sf"/>
</dbReference>
<dbReference type="Gene3D" id="2.40.50.90">
    <property type="match status" value="1"/>
</dbReference>
<sequence>MLLNKILVAFIVVAPLFAFSAKVIKISDGDTITVLSGKEQTKVRLYGIDAPEKKQDYGQKSKQFLASLIAGQVVEVEPKGKDRYKRTLGIIHYKGQDINAQMVLNGYAWAYVKYSKMYVDQEKMARENKRGLWQSSNPTPPWEWRKR</sequence>
<dbReference type="SUPFAM" id="SSF50199">
    <property type="entry name" value="Staphylococcal nuclease"/>
    <property type="match status" value="1"/>
</dbReference>
<keyword evidence="1" id="KW-0540">Nuclease</keyword>
<evidence type="ECO:0000313" key="6">
    <source>
        <dbReference type="EMBL" id="OUT10630.1"/>
    </source>
</evidence>
<comment type="caution">
    <text evidence="6">The sequence shown here is derived from an EMBL/GenBank/DDBJ whole genome shotgun (WGS) entry which is preliminary data.</text>
</comment>
<dbReference type="RefSeq" id="WP_087585369.1">
    <property type="nucleotide sequence ID" value="NZ_CABMKR010000016.1"/>
</dbReference>
<dbReference type="EMBL" id="NDYO01000016">
    <property type="protein sequence ID" value="OUT10630.1"/>
    <property type="molecule type" value="Genomic_DNA"/>
</dbReference>